<comment type="caution">
    <text evidence="1">The sequence shown here is derived from an EMBL/GenBank/DDBJ whole genome shotgun (WGS) entry which is preliminary data.</text>
</comment>
<gene>
    <name evidence="1" type="ORF">R1flu_011448</name>
</gene>
<protein>
    <submittedName>
        <fullName evidence="1">Uncharacterized protein</fullName>
    </submittedName>
</protein>
<dbReference type="Proteomes" id="UP001605036">
    <property type="component" value="Unassembled WGS sequence"/>
</dbReference>
<proteinExistence type="predicted"/>
<accession>A0ABD1Z885</accession>
<evidence type="ECO:0000313" key="2">
    <source>
        <dbReference type="Proteomes" id="UP001605036"/>
    </source>
</evidence>
<sequence>MDVVVVSGAVEPVVQFIVWCWDCDSRRHWHGRVISDDRFDLLKPCDASVPLIVRDAVVRSILLAKSVLCWASCTLSPIRHPSGRYRSVTVVSKQCVKKGSSERY</sequence>
<reference evidence="1 2" key="1">
    <citation type="submission" date="2024-09" db="EMBL/GenBank/DDBJ databases">
        <title>Chromosome-scale assembly of Riccia fluitans.</title>
        <authorList>
            <person name="Paukszto L."/>
            <person name="Sawicki J."/>
            <person name="Karawczyk K."/>
            <person name="Piernik-Szablinska J."/>
            <person name="Szczecinska M."/>
            <person name="Mazdziarz M."/>
        </authorList>
    </citation>
    <scope>NUCLEOTIDE SEQUENCE [LARGE SCALE GENOMIC DNA]</scope>
    <source>
        <strain evidence="1">Rf_01</strain>
        <tissue evidence="1">Aerial parts of the thallus</tissue>
    </source>
</reference>
<dbReference type="AlphaFoldDB" id="A0ABD1Z885"/>
<keyword evidence="2" id="KW-1185">Reference proteome</keyword>
<evidence type="ECO:0000313" key="1">
    <source>
        <dbReference type="EMBL" id="KAL2643861.1"/>
    </source>
</evidence>
<organism evidence="1 2">
    <name type="scientific">Riccia fluitans</name>
    <dbReference type="NCBI Taxonomy" id="41844"/>
    <lineage>
        <taxon>Eukaryota</taxon>
        <taxon>Viridiplantae</taxon>
        <taxon>Streptophyta</taxon>
        <taxon>Embryophyta</taxon>
        <taxon>Marchantiophyta</taxon>
        <taxon>Marchantiopsida</taxon>
        <taxon>Marchantiidae</taxon>
        <taxon>Marchantiales</taxon>
        <taxon>Ricciaceae</taxon>
        <taxon>Riccia</taxon>
    </lineage>
</organism>
<name>A0ABD1Z885_9MARC</name>
<dbReference type="EMBL" id="JBHFFA010000002">
    <property type="protein sequence ID" value="KAL2643861.1"/>
    <property type="molecule type" value="Genomic_DNA"/>
</dbReference>